<evidence type="ECO:0000313" key="1">
    <source>
        <dbReference type="EMBL" id="CAA7049595.1"/>
    </source>
</evidence>
<dbReference type="OrthoDB" id="674963at2759"/>
<dbReference type="PANTHER" id="PTHR12111:SF4">
    <property type="entry name" value="SPLICING FACTOR YJU2"/>
    <property type="match status" value="1"/>
</dbReference>
<gene>
    <name evidence="1" type="ORF">MERR_LOCUS36830</name>
</gene>
<proteinExistence type="predicted"/>
<dbReference type="PANTHER" id="PTHR12111">
    <property type="entry name" value="SPLICING FACTOR YJU2"/>
    <property type="match status" value="1"/>
</dbReference>
<dbReference type="InterPro" id="IPR007590">
    <property type="entry name" value="Saf4/Yju2"/>
</dbReference>
<name>A0A6D2KBI0_9BRAS</name>
<dbReference type="Pfam" id="PF04502">
    <property type="entry name" value="Saf4_Yju2"/>
    <property type="match status" value="1"/>
</dbReference>
<comment type="caution">
    <text evidence="1">The sequence shown here is derived from an EMBL/GenBank/DDBJ whole genome shotgun (WGS) entry which is preliminary data.</text>
</comment>
<dbReference type="GO" id="GO:0000398">
    <property type="term" value="P:mRNA splicing, via spliceosome"/>
    <property type="evidence" value="ECO:0007669"/>
    <property type="project" value="InterPro"/>
</dbReference>
<dbReference type="AlphaFoldDB" id="A0A6D2KBI0"/>
<accession>A0A6D2KBI0</accession>
<sequence>MVPFRIRCNTCGNYISEGTKFNSREEEVIGETYLGIKLHRFYIKCTNCCAELTLKTDPQNSSYVVESGATRCYHHHEEEAEKQVEESGDVMSSLEKRALVSKREIDVMAAISELKSRRMSVSVDSMLEALSRREEVAKDEEAVLVKSIRFGKQRRIAEEETDEKKMDDKKPKSKRLACGKSLIQISSARIITKKKMKKTSLGLASLCHSYGASDEED</sequence>
<dbReference type="Proteomes" id="UP000467841">
    <property type="component" value="Unassembled WGS sequence"/>
</dbReference>
<evidence type="ECO:0008006" key="3">
    <source>
        <dbReference type="Google" id="ProtNLM"/>
    </source>
</evidence>
<dbReference type="GO" id="GO:0071006">
    <property type="term" value="C:U2-type catalytic step 1 spliceosome"/>
    <property type="evidence" value="ECO:0007669"/>
    <property type="project" value="TreeGrafter"/>
</dbReference>
<keyword evidence="2" id="KW-1185">Reference proteome</keyword>
<evidence type="ECO:0000313" key="2">
    <source>
        <dbReference type="Proteomes" id="UP000467841"/>
    </source>
</evidence>
<dbReference type="EMBL" id="CACVBM020001418">
    <property type="protein sequence ID" value="CAA7049595.1"/>
    <property type="molecule type" value="Genomic_DNA"/>
</dbReference>
<reference evidence="1" key="1">
    <citation type="submission" date="2020-01" db="EMBL/GenBank/DDBJ databases">
        <authorList>
            <person name="Mishra B."/>
        </authorList>
    </citation>
    <scope>NUCLEOTIDE SEQUENCE [LARGE SCALE GENOMIC DNA]</scope>
</reference>
<protein>
    <recommendedName>
        <fullName evidence="3">Splicing factor YJU2</fullName>
    </recommendedName>
</protein>
<organism evidence="1 2">
    <name type="scientific">Microthlaspi erraticum</name>
    <dbReference type="NCBI Taxonomy" id="1685480"/>
    <lineage>
        <taxon>Eukaryota</taxon>
        <taxon>Viridiplantae</taxon>
        <taxon>Streptophyta</taxon>
        <taxon>Embryophyta</taxon>
        <taxon>Tracheophyta</taxon>
        <taxon>Spermatophyta</taxon>
        <taxon>Magnoliopsida</taxon>
        <taxon>eudicotyledons</taxon>
        <taxon>Gunneridae</taxon>
        <taxon>Pentapetalae</taxon>
        <taxon>rosids</taxon>
        <taxon>malvids</taxon>
        <taxon>Brassicales</taxon>
        <taxon>Brassicaceae</taxon>
        <taxon>Coluteocarpeae</taxon>
        <taxon>Microthlaspi</taxon>
    </lineage>
</organism>